<dbReference type="EMBL" id="JAJTJA010000015">
    <property type="protein sequence ID" value="KAH8689292.1"/>
    <property type="molecule type" value="Genomic_DNA"/>
</dbReference>
<proteinExistence type="predicted"/>
<dbReference type="Pfam" id="PF12520">
    <property type="entry name" value="DUF3723"/>
    <property type="match status" value="1"/>
</dbReference>
<keyword evidence="3" id="KW-1185">Reference proteome</keyword>
<evidence type="ECO:0000313" key="3">
    <source>
        <dbReference type="Proteomes" id="UP001201262"/>
    </source>
</evidence>
<feature type="compositionally biased region" description="Basic and acidic residues" evidence="1">
    <location>
        <begin position="815"/>
        <end position="844"/>
    </location>
</feature>
<gene>
    <name evidence="2" type="ORF">BGW36DRAFT_308159</name>
</gene>
<feature type="region of interest" description="Disordered" evidence="1">
    <location>
        <begin position="994"/>
        <end position="1013"/>
    </location>
</feature>
<protein>
    <submittedName>
        <fullName evidence="2">Uncharacterized protein</fullName>
    </submittedName>
</protein>
<feature type="region of interest" description="Disordered" evidence="1">
    <location>
        <begin position="799"/>
        <end position="844"/>
    </location>
</feature>
<feature type="region of interest" description="Disordered" evidence="1">
    <location>
        <begin position="698"/>
        <end position="720"/>
    </location>
</feature>
<accession>A0AAD4KEM0</accession>
<dbReference type="InterPro" id="IPR022198">
    <property type="entry name" value="DUF3723"/>
</dbReference>
<dbReference type="GeneID" id="70242595"/>
<sequence>MESQFTDTELRLGIERSDRYKGTAKIDFSDIRFNSNLSRPLEQQNIVRLREIFLQEGCRRFEIQNHVTAVVSQRVLRMALEAAGATDTDLFTSDPTQMPHLQFSEGQVNCLHGQHRIRAATEILPPDDRWWTVDLYLEDISLDLRSALIDEYNNERQPSDGEIYRKIRQYQQEHNAPFQKRWWARLTEEKARRLRQLSDNAELCSSFDAILGIPGLWSGMSLGNLGKLMALNCDEEIVHYLSSHLKKFWVMLVSPNPSNPDVEAMMKIDVHTVRTLELMAPGASYLDARKVQGWLASGEILREFSVAERNRMWEWLRCYDGIIPSLRTFFKDIDYLKSCGDALKRLIRPSKSHPTMQKAFKYHRAPALSVEEGFAVQTSESTFGMRSMSRGTYRELAYRQIWLYSMRHYPKMPRDPTKPNRLAKASNEKADEAVIYDMAVLAYKLGFRSTNITTLMDRSPDALIAQDALLTARKSDRYEYNADEYRGLVQRIVECFSKARPRENSWTPRHFVQAAADPKARCGLPSNEVQESDRRFLFLDHLHTADAPVAETISTFYVRRCVYFAFFGRLPAHLFTRPTTSHSPEGSRHLRPSMSPLFLPQAGRLETGDPDSESRPNLGDHDDTEMEVRPDYGDQVERTGRQAHILHDVEDTESLHPRCRVTEIAETTLTERPGLASGETATIADEECLSIAAEEMAATTSDQEAQDIRNEEDSEVAEPRQVDLERQEGAFESVHTISSPERNENSSQGIFAAHTEVETPVQHDISIHSGALQRAGTPSRPITEIDIENSLPNFIVRLRESSSPPETPQPVLPRIEGKRRAQHVRVEKPSSKPRQAQRDVNRAGGRDAAIADQLGWNLAGSGSGAVEEDVITPPMDVVAESQIETHEGRAEAEIVSQRQMAGIFQTSERNPTRTNSVEQELQVGSAIRAAEDALTRQKAKQRVENARPAIEETVDEFTQTRTAEDLFDGGEEATSSAVDNRPAAVSHKRKIVIPDPSLPSQQHDDIPSSPGAQIGVMFDSQTPTTMESTSANLSKNRRRPPSTITFRTWKGGRWVGLETVKINPTDPFHVERVASRYESTEHATLYSRNFRRTRVGQCFRMARLDGSYSIFMVFGEKQEITKAMKVAANKI</sequence>
<dbReference type="Proteomes" id="UP001201262">
    <property type="component" value="Unassembled WGS sequence"/>
</dbReference>
<dbReference type="RefSeq" id="XP_046065646.1">
    <property type="nucleotide sequence ID" value="XM_046212308.1"/>
</dbReference>
<feature type="compositionally biased region" description="Basic and acidic residues" evidence="1">
    <location>
        <begin position="612"/>
        <end position="628"/>
    </location>
</feature>
<feature type="region of interest" description="Disordered" evidence="1">
    <location>
        <begin position="600"/>
        <end position="628"/>
    </location>
</feature>
<reference evidence="2" key="1">
    <citation type="submission" date="2021-12" db="EMBL/GenBank/DDBJ databases">
        <title>Convergent genome expansion in fungi linked to evolution of root-endophyte symbiosis.</title>
        <authorList>
            <consortium name="DOE Joint Genome Institute"/>
            <person name="Ke Y.-H."/>
            <person name="Bonito G."/>
            <person name="Liao H.-L."/>
            <person name="Looney B."/>
            <person name="Rojas-Flechas A."/>
            <person name="Nash J."/>
            <person name="Hameed K."/>
            <person name="Schadt C."/>
            <person name="Martin F."/>
            <person name="Crous P.W."/>
            <person name="Miettinen O."/>
            <person name="Magnuson J.K."/>
            <person name="Labbe J."/>
            <person name="Jacobson D."/>
            <person name="Doktycz M.J."/>
            <person name="Veneault-Fourrey C."/>
            <person name="Kuo A."/>
            <person name="Mondo S."/>
            <person name="Calhoun S."/>
            <person name="Riley R."/>
            <person name="Ohm R."/>
            <person name="LaButti K."/>
            <person name="Andreopoulos B."/>
            <person name="Pangilinan J."/>
            <person name="Nolan M."/>
            <person name="Tritt A."/>
            <person name="Clum A."/>
            <person name="Lipzen A."/>
            <person name="Daum C."/>
            <person name="Barry K."/>
            <person name="Grigoriev I.V."/>
            <person name="Vilgalys R."/>
        </authorList>
    </citation>
    <scope>NUCLEOTIDE SEQUENCE</scope>
    <source>
        <strain evidence="2">PMI_201</strain>
    </source>
</reference>
<name>A0AAD4KEM0_9EURO</name>
<dbReference type="AlphaFoldDB" id="A0AAD4KEM0"/>
<feature type="compositionally biased region" description="Basic and acidic residues" evidence="1">
    <location>
        <begin position="706"/>
        <end position="720"/>
    </location>
</feature>
<evidence type="ECO:0000313" key="2">
    <source>
        <dbReference type="EMBL" id="KAH8689292.1"/>
    </source>
</evidence>
<comment type="caution">
    <text evidence="2">The sequence shown here is derived from an EMBL/GenBank/DDBJ whole genome shotgun (WGS) entry which is preliminary data.</text>
</comment>
<evidence type="ECO:0000256" key="1">
    <source>
        <dbReference type="SAM" id="MobiDB-lite"/>
    </source>
</evidence>
<organism evidence="2 3">
    <name type="scientific">Talaromyces proteolyticus</name>
    <dbReference type="NCBI Taxonomy" id="1131652"/>
    <lineage>
        <taxon>Eukaryota</taxon>
        <taxon>Fungi</taxon>
        <taxon>Dikarya</taxon>
        <taxon>Ascomycota</taxon>
        <taxon>Pezizomycotina</taxon>
        <taxon>Eurotiomycetes</taxon>
        <taxon>Eurotiomycetidae</taxon>
        <taxon>Eurotiales</taxon>
        <taxon>Trichocomaceae</taxon>
        <taxon>Talaromyces</taxon>
        <taxon>Talaromyces sect. Bacilispori</taxon>
    </lineage>
</organism>